<keyword evidence="3" id="KW-1185">Reference proteome</keyword>
<sequence>MRCGDPESVIEPDPARPDPDRANRARLALSIFVKLPTVAIAINDSNVARRQLGTRSGADPCLLIRRG</sequence>
<evidence type="ECO:0000313" key="2">
    <source>
        <dbReference type="EMBL" id="URE31862.1"/>
    </source>
</evidence>
<reference evidence="2" key="1">
    <citation type="submission" date="2022-05" db="EMBL/GenBank/DDBJ databases">
        <title>The Musa troglodytarum L. genome provides insights into the mechanism of non-climacteric behaviour and enrichment of carotenoids.</title>
        <authorList>
            <person name="Wang J."/>
        </authorList>
    </citation>
    <scope>NUCLEOTIDE SEQUENCE</scope>
    <source>
        <tissue evidence="2">Leaf</tissue>
    </source>
</reference>
<dbReference type="EMBL" id="CP097510">
    <property type="protein sequence ID" value="URE31862.1"/>
    <property type="molecule type" value="Genomic_DNA"/>
</dbReference>
<proteinExistence type="predicted"/>
<protein>
    <submittedName>
        <fullName evidence="2">Uncharacterized protein</fullName>
    </submittedName>
</protein>
<organism evidence="2 3">
    <name type="scientific">Musa troglodytarum</name>
    <name type="common">fe'i banana</name>
    <dbReference type="NCBI Taxonomy" id="320322"/>
    <lineage>
        <taxon>Eukaryota</taxon>
        <taxon>Viridiplantae</taxon>
        <taxon>Streptophyta</taxon>
        <taxon>Embryophyta</taxon>
        <taxon>Tracheophyta</taxon>
        <taxon>Spermatophyta</taxon>
        <taxon>Magnoliopsida</taxon>
        <taxon>Liliopsida</taxon>
        <taxon>Zingiberales</taxon>
        <taxon>Musaceae</taxon>
        <taxon>Musa</taxon>
    </lineage>
</organism>
<name>A0A9E7HKM5_9LILI</name>
<evidence type="ECO:0000256" key="1">
    <source>
        <dbReference type="SAM" id="MobiDB-lite"/>
    </source>
</evidence>
<dbReference type="Proteomes" id="UP001055439">
    <property type="component" value="Chromosome 8"/>
</dbReference>
<evidence type="ECO:0000313" key="3">
    <source>
        <dbReference type="Proteomes" id="UP001055439"/>
    </source>
</evidence>
<dbReference type="AlphaFoldDB" id="A0A9E7HKM5"/>
<dbReference type="OrthoDB" id="10263554at2759"/>
<gene>
    <name evidence="2" type="ORF">MUK42_16385</name>
</gene>
<accession>A0A9E7HKM5</accession>
<feature type="region of interest" description="Disordered" evidence="1">
    <location>
        <begin position="1"/>
        <end position="21"/>
    </location>
</feature>